<feature type="non-terminal residue" evidence="1">
    <location>
        <position position="1"/>
    </location>
</feature>
<dbReference type="EMBL" id="GAIX01009831">
    <property type="protein sequence ID" value="JAA82729.1"/>
    <property type="molecule type" value="Transcribed_RNA"/>
</dbReference>
<organism evidence="1">
    <name type="scientific">Pararge aegeria</name>
    <name type="common">speckled wood butterfly</name>
    <dbReference type="NCBI Taxonomy" id="116150"/>
    <lineage>
        <taxon>Eukaryota</taxon>
        <taxon>Metazoa</taxon>
        <taxon>Ecdysozoa</taxon>
        <taxon>Arthropoda</taxon>
        <taxon>Hexapoda</taxon>
        <taxon>Insecta</taxon>
        <taxon>Pterygota</taxon>
        <taxon>Neoptera</taxon>
        <taxon>Endopterygota</taxon>
        <taxon>Lepidoptera</taxon>
        <taxon>Glossata</taxon>
        <taxon>Ditrysia</taxon>
        <taxon>Papilionoidea</taxon>
        <taxon>Nymphalidae</taxon>
        <taxon>Satyrinae</taxon>
        <taxon>Satyrini</taxon>
        <taxon>Parargina</taxon>
        <taxon>Pararge</taxon>
    </lineage>
</organism>
<dbReference type="AlphaFoldDB" id="S4NZF2"/>
<sequence length="71" mass="8124">CDSDAPEWCHCGILQKKKLGYVKLCNVVPQCQTYLLYRTLHAHLCGLAMPLCVHFTVRHRYVLYGRAVSSD</sequence>
<name>S4NZF2_9NEOP</name>
<reference evidence="1" key="1">
    <citation type="journal article" date="2013" name="BMC Genomics">
        <title>Unscrambling butterfly oogenesis.</title>
        <authorList>
            <person name="Carter J.M."/>
            <person name="Baker S.C."/>
            <person name="Pink R."/>
            <person name="Carter D.R."/>
            <person name="Collins A."/>
            <person name="Tomlin J."/>
            <person name="Gibbs M."/>
            <person name="Breuker C.J."/>
        </authorList>
    </citation>
    <scope>NUCLEOTIDE SEQUENCE</scope>
    <source>
        <tissue evidence="1">Ovary</tissue>
    </source>
</reference>
<reference evidence="1" key="2">
    <citation type="submission" date="2013-05" db="EMBL/GenBank/DDBJ databases">
        <authorList>
            <person name="Carter J.-M."/>
            <person name="Baker S.C."/>
            <person name="Pink R."/>
            <person name="Carter D.R.F."/>
            <person name="Collins A."/>
            <person name="Tomlin J."/>
            <person name="Gibbs M."/>
            <person name="Breuker C.J."/>
        </authorList>
    </citation>
    <scope>NUCLEOTIDE SEQUENCE</scope>
    <source>
        <tissue evidence="1">Ovary</tissue>
    </source>
</reference>
<protein>
    <submittedName>
        <fullName evidence="1">Uncharacterized protein</fullName>
    </submittedName>
</protein>
<proteinExistence type="predicted"/>
<accession>S4NZF2</accession>
<evidence type="ECO:0000313" key="1">
    <source>
        <dbReference type="EMBL" id="JAA82729.1"/>
    </source>
</evidence>
<feature type="non-terminal residue" evidence="1">
    <location>
        <position position="71"/>
    </location>
</feature>